<evidence type="ECO:0000256" key="1">
    <source>
        <dbReference type="SAM" id="SignalP"/>
    </source>
</evidence>
<feature type="chain" id="PRO_5029799214" description="DUF8020 domain-containing protein" evidence="1">
    <location>
        <begin position="27"/>
        <end position="231"/>
    </location>
</feature>
<comment type="caution">
    <text evidence="3">The sequence shown here is derived from an EMBL/GenBank/DDBJ whole genome shotgun (WGS) entry which is preliminary data.</text>
</comment>
<organism evidence="3 4">
    <name type="scientific">Nocardia terrae</name>
    <dbReference type="NCBI Taxonomy" id="2675851"/>
    <lineage>
        <taxon>Bacteria</taxon>
        <taxon>Bacillati</taxon>
        <taxon>Actinomycetota</taxon>
        <taxon>Actinomycetes</taxon>
        <taxon>Mycobacteriales</taxon>
        <taxon>Nocardiaceae</taxon>
        <taxon>Nocardia</taxon>
    </lineage>
</organism>
<dbReference type="InterPro" id="IPR058333">
    <property type="entry name" value="DUF8020"/>
</dbReference>
<dbReference type="Proteomes" id="UP000466794">
    <property type="component" value="Unassembled WGS sequence"/>
</dbReference>
<accession>A0A7K1V3Y0</accession>
<evidence type="ECO:0000259" key="2">
    <source>
        <dbReference type="Pfam" id="PF26059"/>
    </source>
</evidence>
<sequence>MRFRSTLVAGVLVVGASAVTLGTAHAEPAGPAGPEIKYSLKVVDKAVVATLRGARFTLGEQDGTTPGAPKTTVAEIKDDSGATVVSMPLDYRIGDVRVPVEAVTKNDGTVLEITPTKPENVRIPAQPGAVRSIASPTEDQKALNEFSGKLSVAGQVGALVGGIIGFAAGCVASIAIGCLPGGVAGVPAGGIIGGLVAGGPTLLVAGIDLLNTWQAAPGTSKWADPQPTLQN</sequence>
<protein>
    <recommendedName>
        <fullName evidence="2">DUF8020 domain-containing protein</fullName>
    </recommendedName>
</protein>
<keyword evidence="1" id="KW-0732">Signal</keyword>
<evidence type="ECO:0000313" key="3">
    <source>
        <dbReference type="EMBL" id="MVU81202.1"/>
    </source>
</evidence>
<dbReference type="RefSeq" id="WP_157390821.1">
    <property type="nucleotide sequence ID" value="NZ_WRPP01000006.1"/>
</dbReference>
<reference evidence="3 4" key="1">
    <citation type="submission" date="2019-12" db="EMBL/GenBank/DDBJ databases">
        <title>Nocardia sp. nov. ET3-3 isolated from soil.</title>
        <authorList>
            <person name="Kanchanasin P."/>
            <person name="Tanasupawat S."/>
            <person name="Yuki M."/>
            <person name="Kudo T."/>
        </authorList>
    </citation>
    <scope>NUCLEOTIDE SEQUENCE [LARGE SCALE GENOMIC DNA]</scope>
    <source>
        <strain evidence="3 4">ET3-3</strain>
    </source>
</reference>
<feature type="domain" description="DUF8020" evidence="2">
    <location>
        <begin position="36"/>
        <end position="116"/>
    </location>
</feature>
<dbReference type="Pfam" id="PF26059">
    <property type="entry name" value="DUF8020"/>
    <property type="match status" value="1"/>
</dbReference>
<dbReference type="AlphaFoldDB" id="A0A7K1V3Y0"/>
<gene>
    <name evidence="3" type="ORF">GPX89_28655</name>
</gene>
<keyword evidence="4" id="KW-1185">Reference proteome</keyword>
<proteinExistence type="predicted"/>
<feature type="signal peptide" evidence="1">
    <location>
        <begin position="1"/>
        <end position="26"/>
    </location>
</feature>
<evidence type="ECO:0000313" key="4">
    <source>
        <dbReference type="Proteomes" id="UP000466794"/>
    </source>
</evidence>
<name>A0A7K1V3Y0_9NOCA</name>
<dbReference type="EMBL" id="WRPP01000006">
    <property type="protein sequence ID" value="MVU81202.1"/>
    <property type="molecule type" value="Genomic_DNA"/>
</dbReference>